<dbReference type="EMBL" id="BQKI01000088">
    <property type="protein sequence ID" value="GJN35389.1"/>
    <property type="molecule type" value="Genomic_DNA"/>
</dbReference>
<protein>
    <recommendedName>
        <fullName evidence="5">Pectinesterase inhibitor domain-containing protein</fullName>
    </recommendedName>
</protein>
<dbReference type="SUPFAM" id="SSF101148">
    <property type="entry name" value="Plant invertase/pectin methylesterase inhibitor"/>
    <property type="match status" value="1"/>
</dbReference>
<feature type="signal peptide" evidence="2">
    <location>
        <begin position="1"/>
        <end position="29"/>
    </location>
</feature>
<dbReference type="Proteomes" id="UP001054889">
    <property type="component" value="Unassembled WGS sequence"/>
</dbReference>
<reference evidence="3" key="1">
    <citation type="journal article" date="2018" name="DNA Res.">
        <title>Multiple hybrid de novo genome assembly of finger millet, an orphan allotetraploid crop.</title>
        <authorList>
            <person name="Hatakeyama M."/>
            <person name="Aluri S."/>
            <person name="Balachadran M.T."/>
            <person name="Sivarajan S.R."/>
            <person name="Patrignani A."/>
            <person name="Gruter S."/>
            <person name="Poveda L."/>
            <person name="Shimizu-Inatsugi R."/>
            <person name="Baeten J."/>
            <person name="Francoijs K.J."/>
            <person name="Nataraja K.N."/>
            <person name="Reddy Y.A.N."/>
            <person name="Phadnis S."/>
            <person name="Ravikumar R.L."/>
            <person name="Schlapbach R."/>
            <person name="Sreeman S.M."/>
            <person name="Shimizu K.K."/>
        </authorList>
    </citation>
    <scope>NUCLEOTIDE SEQUENCE</scope>
</reference>
<evidence type="ECO:0000256" key="1">
    <source>
        <dbReference type="ARBA" id="ARBA00022729"/>
    </source>
</evidence>
<dbReference type="PANTHER" id="PTHR35357:SF4">
    <property type="entry name" value="PECTINESTERASE INHIBITOR DOMAIN CONTAINING PROTEIN"/>
    <property type="match status" value="1"/>
</dbReference>
<feature type="chain" id="PRO_5043786490" description="Pectinesterase inhibitor domain-containing protein" evidence="2">
    <location>
        <begin position="30"/>
        <end position="188"/>
    </location>
</feature>
<dbReference type="Gene3D" id="1.20.140.40">
    <property type="entry name" value="Invertase/pectin methylesterase inhibitor family protein"/>
    <property type="match status" value="1"/>
</dbReference>
<dbReference type="PANTHER" id="PTHR35357">
    <property type="entry name" value="OS02G0537100 PROTEIN"/>
    <property type="match status" value="1"/>
</dbReference>
<dbReference type="InterPro" id="IPR035513">
    <property type="entry name" value="Invertase/methylesterase_inhib"/>
</dbReference>
<keyword evidence="4" id="KW-1185">Reference proteome</keyword>
<gene>
    <name evidence="3" type="primary">gb24160</name>
    <name evidence="3" type="ORF">PR202_gb24160</name>
</gene>
<evidence type="ECO:0008006" key="5">
    <source>
        <dbReference type="Google" id="ProtNLM"/>
    </source>
</evidence>
<reference evidence="3" key="2">
    <citation type="submission" date="2021-12" db="EMBL/GenBank/DDBJ databases">
        <title>Resequencing data analysis of finger millet.</title>
        <authorList>
            <person name="Hatakeyama M."/>
            <person name="Aluri S."/>
            <person name="Balachadran M.T."/>
            <person name="Sivarajan S.R."/>
            <person name="Poveda L."/>
            <person name="Shimizu-Inatsugi R."/>
            <person name="Schlapbach R."/>
            <person name="Sreeman S.M."/>
            <person name="Shimizu K.K."/>
        </authorList>
    </citation>
    <scope>NUCLEOTIDE SEQUENCE</scope>
</reference>
<proteinExistence type="predicted"/>
<comment type="caution">
    <text evidence="3">The sequence shown here is derived from an EMBL/GenBank/DDBJ whole genome shotgun (WGS) entry which is preliminary data.</text>
</comment>
<accession>A0AAV5FKP3</accession>
<evidence type="ECO:0000313" key="4">
    <source>
        <dbReference type="Proteomes" id="UP001054889"/>
    </source>
</evidence>
<keyword evidence="1 2" id="KW-0732">Signal</keyword>
<sequence length="188" mass="18823">MPINGGISLLVLATLAAALCFHTTGGAAAAGVDTVADSCAAIRDFVDAGFCASRLRSMPGAATADRHAHLLFAADLAAASGASARDAAVSMARSDELHHDPAARDALEACGLLYGSGSVPALRLLHRYAAARSWAAAKSLLPLTGHAGIGCDAALAGAPPAAKLRMVGANHEFDQLATMATALLIAVI</sequence>
<evidence type="ECO:0000256" key="2">
    <source>
        <dbReference type="SAM" id="SignalP"/>
    </source>
</evidence>
<name>A0AAV5FKP3_ELECO</name>
<organism evidence="3 4">
    <name type="scientific">Eleusine coracana subsp. coracana</name>
    <dbReference type="NCBI Taxonomy" id="191504"/>
    <lineage>
        <taxon>Eukaryota</taxon>
        <taxon>Viridiplantae</taxon>
        <taxon>Streptophyta</taxon>
        <taxon>Embryophyta</taxon>
        <taxon>Tracheophyta</taxon>
        <taxon>Spermatophyta</taxon>
        <taxon>Magnoliopsida</taxon>
        <taxon>Liliopsida</taxon>
        <taxon>Poales</taxon>
        <taxon>Poaceae</taxon>
        <taxon>PACMAD clade</taxon>
        <taxon>Chloridoideae</taxon>
        <taxon>Cynodonteae</taxon>
        <taxon>Eleusininae</taxon>
        <taxon>Eleusine</taxon>
    </lineage>
</organism>
<dbReference type="AlphaFoldDB" id="A0AAV5FKP3"/>
<evidence type="ECO:0000313" key="3">
    <source>
        <dbReference type="EMBL" id="GJN35389.1"/>
    </source>
</evidence>